<reference evidence="4 5" key="1">
    <citation type="journal article" date="2019" name="Int. J. Syst. Evol. Microbiol.">
        <title>The Global Catalogue of Microorganisms (GCM) 10K type strain sequencing project: providing services to taxonomists for standard genome sequencing and annotation.</title>
        <authorList>
            <consortium name="The Broad Institute Genomics Platform"/>
            <consortium name="The Broad Institute Genome Sequencing Center for Infectious Disease"/>
            <person name="Wu L."/>
            <person name="Ma J."/>
        </authorList>
    </citation>
    <scope>NUCLEOTIDE SEQUENCE [LARGE SCALE GENOMIC DNA]</scope>
    <source>
        <strain evidence="4 5">JCM 6305</strain>
    </source>
</reference>
<dbReference type="Pfam" id="PF00583">
    <property type="entry name" value="Acetyltransf_1"/>
    <property type="match status" value="1"/>
</dbReference>
<dbReference type="InterPro" id="IPR000182">
    <property type="entry name" value="GNAT_dom"/>
</dbReference>
<proteinExistence type="predicted"/>
<feature type="domain" description="N-acetyltransferase" evidence="3">
    <location>
        <begin position="15"/>
        <end position="170"/>
    </location>
</feature>
<evidence type="ECO:0000256" key="1">
    <source>
        <dbReference type="ARBA" id="ARBA00022679"/>
    </source>
</evidence>
<gene>
    <name evidence="4" type="ORF">GCM10010405_61170</name>
</gene>
<dbReference type="RefSeq" id="WP_344329359.1">
    <property type="nucleotide sequence ID" value="NZ_BAAASZ010000052.1"/>
</dbReference>
<comment type="caution">
    <text evidence="4">The sequence shown here is derived from an EMBL/GenBank/DDBJ whole genome shotgun (WGS) entry which is preliminary data.</text>
</comment>
<protein>
    <recommendedName>
        <fullName evidence="3">N-acetyltransferase domain-containing protein</fullName>
    </recommendedName>
</protein>
<sequence length="170" mass="18625">MDLDLVPVTGPLTGPTLADLTAVYASNPGYHRLSGDFPDPEHVTPDQVASALGEELENPDAEVLLLRDRARRPAGVACLLHRHPDPGDPYPWIGLLMIHGDHHGRGLGRAAAGLVEERLRTAGRAGVRLAVLENNPTAWAFWTALGYREIDRRRDRAGDRPCSVLHKDLR</sequence>
<dbReference type="PROSITE" id="PS51186">
    <property type="entry name" value="GNAT"/>
    <property type="match status" value="1"/>
</dbReference>
<dbReference type="SUPFAM" id="SSF55729">
    <property type="entry name" value="Acyl-CoA N-acyltransferases (Nat)"/>
    <property type="match status" value="1"/>
</dbReference>
<dbReference type="EMBL" id="BAAASZ010000052">
    <property type="protein sequence ID" value="GAA2468256.1"/>
    <property type="molecule type" value="Genomic_DNA"/>
</dbReference>
<dbReference type="Gene3D" id="3.40.630.30">
    <property type="match status" value="1"/>
</dbReference>
<organism evidence="4 5">
    <name type="scientific">Streptomyces macrosporus</name>
    <dbReference type="NCBI Taxonomy" id="44032"/>
    <lineage>
        <taxon>Bacteria</taxon>
        <taxon>Bacillati</taxon>
        <taxon>Actinomycetota</taxon>
        <taxon>Actinomycetes</taxon>
        <taxon>Kitasatosporales</taxon>
        <taxon>Streptomycetaceae</taxon>
        <taxon>Streptomyces</taxon>
    </lineage>
</organism>
<dbReference type="InterPro" id="IPR050832">
    <property type="entry name" value="Bact_Acetyltransf"/>
</dbReference>
<evidence type="ECO:0000313" key="4">
    <source>
        <dbReference type="EMBL" id="GAA2468256.1"/>
    </source>
</evidence>
<evidence type="ECO:0000259" key="3">
    <source>
        <dbReference type="PROSITE" id="PS51186"/>
    </source>
</evidence>
<evidence type="ECO:0000256" key="2">
    <source>
        <dbReference type="ARBA" id="ARBA00023315"/>
    </source>
</evidence>
<keyword evidence="2" id="KW-0012">Acyltransferase</keyword>
<name>A0ABN3KTI1_9ACTN</name>
<dbReference type="CDD" id="cd04301">
    <property type="entry name" value="NAT_SF"/>
    <property type="match status" value="1"/>
</dbReference>
<dbReference type="Proteomes" id="UP001501638">
    <property type="component" value="Unassembled WGS sequence"/>
</dbReference>
<evidence type="ECO:0000313" key="5">
    <source>
        <dbReference type="Proteomes" id="UP001501638"/>
    </source>
</evidence>
<dbReference type="PANTHER" id="PTHR43877">
    <property type="entry name" value="AMINOALKYLPHOSPHONATE N-ACETYLTRANSFERASE-RELATED-RELATED"/>
    <property type="match status" value="1"/>
</dbReference>
<accession>A0ABN3KTI1</accession>
<keyword evidence="1" id="KW-0808">Transferase</keyword>
<keyword evidence="5" id="KW-1185">Reference proteome</keyword>
<dbReference type="InterPro" id="IPR016181">
    <property type="entry name" value="Acyl_CoA_acyltransferase"/>
</dbReference>